<dbReference type="AlphaFoldDB" id="A0A518GDZ5"/>
<gene>
    <name evidence="11" type="primary">patA</name>
    <name evidence="11" type="ORF">Q31a_51980</name>
</gene>
<dbReference type="PIRSF" id="PIRSF500217">
    <property type="entry name" value="AlgI"/>
    <property type="match status" value="1"/>
</dbReference>
<feature type="transmembrane region" description="Helical" evidence="10">
    <location>
        <begin position="216"/>
        <end position="238"/>
    </location>
</feature>
<feature type="transmembrane region" description="Helical" evidence="10">
    <location>
        <begin position="113"/>
        <end position="134"/>
    </location>
</feature>
<evidence type="ECO:0000256" key="2">
    <source>
        <dbReference type="ARBA" id="ARBA00010323"/>
    </source>
</evidence>
<dbReference type="PANTHER" id="PTHR13285:SF23">
    <property type="entry name" value="TEICHOIC ACID D-ALANYLTRANSFERASE"/>
    <property type="match status" value="1"/>
</dbReference>
<evidence type="ECO:0000256" key="6">
    <source>
        <dbReference type="ARBA" id="ARBA00022989"/>
    </source>
</evidence>
<dbReference type="EMBL" id="CP036298">
    <property type="protein sequence ID" value="QDV26819.1"/>
    <property type="molecule type" value="Genomic_DNA"/>
</dbReference>
<keyword evidence="4 9" id="KW-0808">Transferase</keyword>
<keyword evidence="6 10" id="KW-1133">Transmembrane helix</keyword>
<dbReference type="PIRSF" id="PIRSF016636">
    <property type="entry name" value="AlgI_DltB"/>
    <property type="match status" value="1"/>
</dbReference>
<keyword evidence="5 10" id="KW-0812">Transmembrane</keyword>
<dbReference type="KEGG" id="ahel:Q31a_51980"/>
<feature type="transmembrane region" description="Helical" evidence="10">
    <location>
        <begin position="477"/>
        <end position="504"/>
    </location>
</feature>
<dbReference type="GO" id="GO:0005886">
    <property type="term" value="C:plasma membrane"/>
    <property type="evidence" value="ECO:0007669"/>
    <property type="project" value="UniProtKB-SubCell"/>
</dbReference>
<evidence type="ECO:0000256" key="3">
    <source>
        <dbReference type="ARBA" id="ARBA00022475"/>
    </source>
</evidence>
<evidence type="ECO:0000313" key="11">
    <source>
        <dbReference type="EMBL" id="QDV26819.1"/>
    </source>
</evidence>
<dbReference type="OrthoDB" id="9805788at2"/>
<keyword evidence="3 9" id="KW-1003">Cell membrane</keyword>
<feature type="transmembrane region" description="Helical" evidence="10">
    <location>
        <begin position="429"/>
        <end position="447"/>
    </location>
</feature>
<dbReference type="InterPro" id="IPR051085">
    <property type="entry name" value="MB_O-acyltransferase"/>
</dbReference>
<dbReference type="GO" id="GO:0016746">
    <property type="term" value="F:acyltransferase activity"/>
    <property type="evidence" value="ECO:0007669"/>
    <property type="project" value="UniProtKB-KW"/>
</dbReference>
<evidence type="ECO:0000256" key="7">
    <source>
        <dbReference type="ARBA" id="ARBA00023136"/>
    </source>
</evidence>
<dbReference type="InterPro" id="IPR028362">
    <property type="entry name" value="AlgI"/>
</dbReference>
<evidence type="ECO:0000256" key="8">
    <source>
        <dbReference type="ARBA" id="ARBA00023315"/>
    </source>
</evidence>
<feature type="transmembrane region" description="Helical" evidence="10">
    <location>
        <begin position="389"/>
        <end position="409"/>
    </location>
</feature>
<dbReference type="GO" id="GO:0042121">
    <property type="term" value="P:alginic acid biosynthetic process"/>
    <property type="evidence" value="ECO:0007669"/>
    <property type="project" value="InterPro"/>
</dbReference>
<dbReference type="InterPro" id="IPR024194">
    <property type="entry name" value="Ac/AlaTfrase_AlgI/DltB"/>
</dbReference>
<accession>A0A518GDZ5</accession>
<dbReference type="Proteomes" id="UP000318017">
    <property type="component" value="Chromosome"/>
</dbReference>
<sequence>MLFNSYEFIFLLLPMAFVVGQLLAGNYRARVGWLLACSLFFYAWWNPIYLPLLLGTILFNFVVGARLRVRPSRWMLAAGVTANLSLIAYFKYAEFFSNTLVDLLDTPPLFGHVALPLAISFFTFQQIAYLADCYSGLAPEYRPSEYALFVSFFPQLIAGPIVHHSEVMPQLRSPERDWCRNLSVGGTIFALGLFKKTVLADGVAPYANALFDDPQAWASVSFLPAWIGVLAYALQIYFDFSGYSDMAIGAARMFGIKLPLNFFAPYRSETISEFWRRWHMTLSHFLRDYLYIPLGGNRFGTLGRYRNLMITMLLGGLWHGAGWTFVLWGALHGSYLIIQHGWSHATSWLEYPKKHCLYRLGACVLTFIAVDIAWAYFRASSLASANQIVLGMLGYNGVSYPSAIALRMGKGAEWLSQIGIGVDGSSGTQFVSSLLWLAGLSAIVWLMPTTQQFMRNFEPAWEYTDATRRSKLPDRGFGVTLPLVWTPSLFWSLAISFIAVAGILTLPELSEFLYFQF</sequence>
<dbReference type="RefSeq" id="WP_145083264.1">
    <property type="nucleotide sequence ID" value="NZ_CP036298.1"/>
</dbReference>
<keyword evidence="12" id="KW-1185">Reference proteome</keyword>
<evidence type="ECO:0000256" key="4">
    <source>
        <dbReference type="ARBA" id="ARBA00022679"/>
    </source>
</evidence>
<comment type="similarity">
    <text evidence="2 9">Belongs to the membrane-bound acyltransferase family.</text>
</comment>
<evidence type="ECO:0000256" key="9">
    <source>
        <dbReference type="PIRNR" id="PIRNR016636"/>
    </source>
</evidence>
<keyword evidence="7 9" id="KW-0472">Membrane</keyword>
<comment type="subcellular location">
    <subcellularLocation>
        <location evidence="1">Cell membrane</location>
        <topology evidence="1">Multi-pass membrane protein</topology>
    </subcellularLocation>
</comment>
<dbReference type="EC" id="2.3.1.-" evidence="11"/>
<feature type="transmembrane region" description="Helical" evidence="10">
    <location>
        <begin position="357"/>
        <end position="377"/>
    </location>
</feature>
<dbReference type="InterPro" id="IPR004299">
    <property type="entry name" value="MBOAT_fam"/>
</dbReference>
<dbReference type="Pfam" id="PF03062">
    <property type="entry name" value="MBOAT"/>
    <property type="match status" value="1"/>
</dbReference>
<proteinExistence type="inferred from homology"/>
<organism evidence="11 12">
    <name type="scientific">Aureliella helgolandensis</name>
    <dbReference type="NCBI Taxonomy" id="2527968"/>
    <lineage>
        <taxon>Bacteria</taxon>
        <taxon>Pseudomonadati</taxon>
        <taxon>Planctomycetota</taxon>
        <taxon>Planctomycetia</taxon>
        <taxon>Pirellulales</taxon>
        <taxon>Pirellulaceae</taxon>
        <taxon>Aureliella</taxon>
    </lineage>
</organism>
<feature type="transmembrane region" description="Helical" evidence="10">
    <location>
        <begin position="74"/>
        <end position="93"/>
    </location>
</feature>
<dbReference type="PANTHER" id="PTHR13285">
    <property type="entry name" value="ACYLTRANSFERASE"/>
    <property type="match status" value="1"/>
</dbReference>
<evidence type="ECO:0000256" key="5">
    <source>
        <dbReference type="ARBA" id="ARBA00022692"/>
    </source>
</evidence>
<protein>
    <submittedName>
        <fullName evidence="11">Peptidoglycan O-acetyltransferase</fullName>
        <ecNumber evidence="11">2.3.1.-</ecNumber>
    </submittedName>
</protein>
<evidence type="ECO:0000256" key="1">
    <source>
        <dbReference type="ARBA" id="ARBA00004651"/>
    </source>
</evidence>
<name>A0A518GDZ5_9BACT</name>
<feature type="transmembrane region" description="Helical" evidence="10">
    <location>
        <begin position="308"/>
        <end position="337"/>
    </location>
</feature>
<evidence type="ECO:0000313" key="12">
    <source>
        <dbReference type="Proteomes" id="UP000318017"/>
    </source>
</evidence>
<keyword evidence="8 9" id="KW-0012">Acyltransferase</keyword>
<evidence type="ECO:0000256" key="10">
    <source>
        <dbReference type="SAM" id="Phobius"/>
    </source>
</evidence>
<reference evidence="11 12" key="1">
    <citation type="submission" date="2019-02" db="EMBL/GenBank/DDBJ databases">
        <title>Deep-cultivation of Planctomycetes and their phenomic and genomic characterization uncovers novel biology.</title>
        <authorList>
            <person name="Wiegand S."/>
            <person name="Jogler M."/>
            <person name="Boedeker C."/>
            <person name="Pinto D."/>
            <person name="Vollmers J."/>
            <person name="Rivas-Marin E."/>
            <person name="Kohn T."/>
            <person name="Peeters S.H."/>
            <person name="Heuer A."/>
            <person name="Rast P."/>
            <person name="Oberbeckmann S."/>
            <person name="Bunk B."/>
            <person name="Jeske O."/>
            <person name="Meyerdierks A."/>
            <person name="Storesund J.E."/>
            <person name="Kallscheuer N."/>
            <person name="Luecker S."/>
            <person name="Lage O.M."/>
            <person name="Pohl T."/>
            <person name="Merkel B.J."/>
            <person name="Hornburger P."/>
            <person name="Mueller R.-W."/>
            <person name="Bruemmer F."/>
            <person name="Labrenz M."/>
            <person name="Spormann A.M."/>
            <person name="Op den Camp H."/>
            <person name="Overmann J."/>
            <person name="Amann R."/>
            <person name="Jetten M.S.M."/>
            <person name="Mascher T."/>
            <person name="Medema M.H."/>
            <person name="Devos D.P."/>
            <person name="Kaster A.-K."/>
            <person name="Ovreas L."/>
            <person name="Rohde M."/>
            <person name="Galperin M.Y."/>
            <person name="Jogler C."/>
        </authorList>
    </citation>
    <scope>NUCLEOTIDE SEQUENCE [LARGE SCALE GENOMIC DNA]</scope>
    <source>
        <strain evidence="11 12">Q31a</strain>
    </source>
</reference>
<feature type="transmembrane region" description="Helical" evidence="10">
    <location>
        <begin position="48"/>
        <end position="67"/>
    </location>
</feature>